<dbReference type="AlphaFoldDB" id="A0A512DCY6"/>
<organism evidence="6 7">
    <name type="scientific">Cellulomonas aerilata</name>
    <dbReference type="NCBI Taxonomy" id="515326"/>
    <lineage>
        <taxon>Bacteria</taxon>
        <taxon>Bacillati</taxon>
        <taxon>Actinomycetota</taxon>
        <taxon>Actinomycetes</taxon>
        <taxon>Micrococcales</taxon>
        <taxon>Cellulomonadaceae</taxon>
        <taxon>Cellulomonas</taxon>
    </lineage>
</organism>
<evidence type="ECO:0000313" key="6">
    <source>
        <dbReference type="EMBL" id="GEO34338.1"/>
    </source>
</evidence>
<dbReference type="PANTHER" id="PTHR43788:SF8">
    <property type="entry name" value="DNA-BINDING PROTEIN SMUBP-2"/>
    <property type="match status" value="1"/>
</dbReference>
<protein>
    <recommendedName>
        <fullName evidence="5">DNA2/NAM7 helicase-like C-terminal domain-containing protein</fullName>
    </recommendedName>
</protein>
<evidence type="ECO:0000259" key="5">
    <source>
        <dbReference type="Pfam" id="PF13087"/>
    </source>
</evidence>
<dbReference type="EMBL" id="BJYY01000013">
    <property type="protein sequence ID" value="GEO34338.1"/>
    <property type="molecule type" value="Genomic_DNA"/>
</dbReference>
<accession>A0A512DCY6</accession>
<dbReference type="SUPFAM" id="SSF52540">
    <property type="entry name" value="P-loop containing nucleoside triphosphate hydrolases"/>
    <property type="match status" value="1"/>
</dbReference>
<dbReference type="InterPro" id="IPR027417">
    <property type="entry name" value="P-loop_NTPase"/>
</dbReference>
<dbReference type="CDD" id="cd18808">
    <property type="entry name" value="SF1_C_Upf1"/>
    <property type="match status" value="1"/>
</dbReference>
<dbReference type="InterPro" id="IPR050534">
    <property type="entry name" value="Coronavir_polyprotein_1ab"/>
</dbReference>
<evidence type="ECO:0000256" key="4">
    <source>
        <dbReference type="ARBA" id="ARBA00022840"/>
    </source>
</evidence>
<evidence type="ECO:0000256" key="2">
    <source>
        <dbReference type="ARBA" id="ARBA00022801"/>
    </source>
</evidence>
<dbReference type="GO" id="GO:0005524">
    <property type="term" value="F:ATP binding"/>
    <property type="evidence" value="ECO:0007669"/>
    <property type="project" value="UniProtKB-KW"/>
</dbReference>
<keyword evidence="3" id="KW-0347">Helicase</keyword>
<dbReference type="Gene3D" id="3.40.50.300">
    <property type="entry name" value="P-loop containing nucleotide triphosphate hydrolases"/>
    <property type="match status" value="1"/>
</dbReference>
<dbReference type="GO" id="GO:0043139">
    <property type="term" value="F:5'-3' DNA helicase activity"/>
    <property type="evidence" value="ECO:0007669"/>
    <property type="project" value="TreeGrafter"/>
</dbReference>
<dbReference type="Pfam" id="PF13087">
    <property type="entry name" value="AAA_12"/>
    <property type="match status" value="1"/>
</dbReference>
<keyword evidence="1" id="KW-0547">Nucleotide-binding</keyword>
<dbReference type="PANTHER" id="PTHR43788">
    <property type="entry name" value="DNA2/NAM7 HELICASE FAMILY MEMBER"/>
    <property type="match status" value="1"/>
</dbReference>
<feature type="domain" description="DNA2/NAM7 helicase-like C-terminal" evidence="5">
    <location>
        <begin position="7"/>
        <end position="179"/>
    </location>
</feature>
<evidence type="ECO:0000256" key="3">
    <source>
        <dbReference type="ARBA" id="ARBA00022806"/>
    </source>
</evidence>
<evidence type="ECO:0000313" key="7">
    <source>
        <dbReference type="Proteomes" id="UP000321181"/>
    </source>
</evidence>
<gene>
    <name evidence="6" type="ORF">CAE01nite_20630</name>
</gene>
<keyword evidence="7" id="KW-1185">Reference proteome</keyword>
<keyword evidence="4" id="KW-0067">ATP-binding</keyword>
<evidence type="ECO:0000256" key="1">
    <source>
        <dbReference type="ARBA" id="ARBA00022741"/>
    </source>
</evidence>
<comment type="caution">
    <text evidence="6">The sequence shown here is derived from an EMBL/GenBank/DDBJ whole genome shotgun (WGS) entry which is preliminary data.</text>
</comment>
<sequence length="241" mass="26991">MPEDRGVFLSETRRMHPDICRFISERIYEGRLSSHTTCGQQDTDFGTGLRWLRADHVGRSTHAAEEADLVHAEITRLLGAPWVDQHGVTEPLRVADVLVVAPNNDQKDLLRQRLDADPRTRGVAVGSVDKFQGREAAVVFFSMATSSAADMPRNTEFLFWRQRLNVAISRARCLAYLACTEQLLDSRGRDVEEMRLISTLCAFVGAAQPHRLVHHADVIALKGDSYRLKNRDLGRTPATGD</sequence>
<dbReference type="InterPro" id="IPR041679">
    <property type="entry name" value="DNA2/NAM7-like_C"/>
</dbReference>
<dbReference type="Proteomes" id="UP000321181">
    <property type="component" value="Unassembled WGS sequence"/>
</dbReference>
<name>A0A512DCY6_9CELL</name>
<proteinExistence type="predicted"/>
<keyword evidence="2" id="KW-0378">Hydrolase</keyword>
<dbReference type="RefSeq" id="WP_222595876.1">
    <property type="nucleotide sequence ID" value="NZ_BAAARM010000003.1"/>
</dbReference>
<dbReference type="InterPro" id="IPR047187">
    <property type="entry name" value="SF1_C_Upf1"/>
</dbReference>
<dbReference type="GO" id="GO:0016787">
    <property type="term" value="F:hydrolase activity"/>
    <property type="evidence" value="ECO:0007669"/>
    <property type="project" value="UniProtKB-KW"/>
</dbReference>
<reference evidence="6 7" key="1">
    <citation type="submission" date="2019-07" db="EMBL/GenBank/DDBJ databases">
        <title>Whole genome shotgun sequence of Cellulomonas aerilata NBRC 106308.</title>
        <authorList>
            <person name="Hosoyama A."/>
            <person name="Uohara A."/>
            <person name="Ohji S."/>
            <person name="Ichikawa N."/>
        </authorList>
    </citation>
    <scope>NUCLEOTIDE SEQUENCE [LARGE SCALE GENOMIC DNA]</scope>
    <source>
        <strain evidence="6 7">NBRC 106308</strain>
    </source>
</reference>